<accession>A0A2H0VGK2</accession>
<gene>
    <name evidence="3" type="ORF">COT91_01200</name>
</gene>
<keyword evidence="1" id="KW-1133">Transmembrane helix</keyword>
<evidence type="ECO:0000259" key="2">
    <source>
        <dbReference type="SMART" id="SM00867"/>
    </source>
</evidence>
<dbReference type="Gene3D" id="2.40.128.110">
    <property type="entry name" value="Lipid/polyisoprenoid-binding, YceI-like"/>
    <property type="match status" value="1"/>
</dbReference>
<organism evidence="3 4">
    <name type="scientific">Candidatus Doudnabacteria bacterium CG10_big_fil_rev_8_21_14_0_10_41_10</name>
    <dbReference type="NCBI Taxonomy" id="1974551"/>
    <lineage>
        <taxon>Bacteria</taxon>
        <taxon>Candidatus Doudnaibacteriota</taxon>
    </lineage>
</organism>
<reference evidence="4" key="1">
    <citation type="submission" date="2017-09" db="EMBL/GenBank/DDBJ databases">
        <title>Depth-based differentiation of microbial function through sediment-hosted aquifers and enrichment of novel symbionts in the deep terrestrial subsurface.</title>
        <authorList>
            <person name="Probst A.J."/>
            <person name="Ladd B."/>
            <person name="Jarett J.K."/>
            <person name="Geller-Mcgrath D.E."/>
            <person name="Sieber C.M.K."/>
            <person name="Emerson J.B."/>
            <person name="Anantharaman K."/>
            <person name="Thomas B.C."/>
            <person name="Malmstrom R."/>
            <person name="Stieglmeier M."/>
            <person name="Klingl A."/>
            <person name="Woyke T."/>
            <person name="Ryan C.M."/>
            <person name="Banfield J.F."/>
        </authorList>
    </citation>
    <scope>NUCLEOTIDE SEQUENCE [LARGE SCALE GENOMIC DNA]</scope>
</reference>
<dbReference type="EMBL" id="PFAJ01000015">
    <property type="protein sequence ID" value="PIR97489.1"/>
    <property type="molecule type" value="Genomic_DNA"/>
</dbReference>
<dbReference type="SUPFAM" id="SSF101874">
    <property type="entry name" value="YceI-like"/>
    <property type="match status" value="1"/>
</dbReference>
<keyword evidence="1" id="KW-0812">Transmembrane</keyword>
<comment type="caution">
    <text evidence="3">The sequence shown here is derived from an EMBL/GenBank/DDBJ whole genome shotgun (WGS) entry which is preliminary data.</text>
</comment>
<proteinExistence type="predicted"/>
<dbReference type="InterPro" id="IPR036761">
    <property type="entry name" value="TTHA0802/YceI-like_sf"/>
</dbReference>
<dbReference type="PANTHER" id="PTHR34406:SF1">
    <property type="entry name" value="PROTEIN YCEI"/>
    <property type="match status" value="1"/>
</dbReference>
<sequence>MNKIAGIVIAIIIVIAGGLLILNFNSSTVDDNSMMGGESDPTEKLPTDAQFTLDAESSTLTWSASRIVGESHTGTVDIARGRVVRQDGEFIGGEFVFDMNTISESKDNQIFLKDVKSDDFFGVEQFPTADLVITSIVPASDSSFAVTGELTIRGITNEISFTADTSFSKGILLAEANFEINRTRWGIVFDSGTFFANLGDEAIKDEIQYELDLVFTQN</sequence>
<dbReference type="InterPro" id="IPR007372">
    <property type="entry name" value="Lipid/polyisoprenoid-bd_YceI"/>
</dbReference>
<keyword evidence="1" id="KW-0472">Membrane</keyword>
<evidence type="ECO:0000313" key="4">
    <source>
        <dbReference type="Proteomes" id="UP000230557"/>
    </source>
</evidence>
<name>A0A2H0VGK2_9BACT</name>
<feature type="domain" description="Lipid/polyisoprenoid-binding YceI-like" evidence="2">
    <location>
        <begin position="50"/>
        <end position="216"/>
    </location>
</feature>
<dbReference type="PANTHER" id="PTHR34406">
    <property type="entry name" value="PROTEIN YCEI"/>
    <property type="match status" value="1"/>
</dbReference>
<protein>
    <recommendedName>
        <fullName evidence="2">Lipid/polyisoprenoid-binding YceI-like domain-containing protein</fullName>
    </recommendedName>
</protein>
<evidence type="ECO:0000313" key="3">
    <source>
        <dbReference type="EMBL" id="PIR97489.1"/>
    </source>
</evidence>
<dbReference type="Proteomes" id="UP000230557">
    <property type="component" value="Unassembled WGS sequence"/>
</dbReference>
<feature type="transmembrane region" description="Helical" evidence="1">
    <location>
        <begin position="6"/>
        <end position="25"/>
    </location>
</feature>
<dbReference type="SMART" id="SM00867">
    <property type="entry name" value="YceI"/>
    <property type="match status" value="1"/>
</dbReference>
<dbReference type="Pfam" id="PF04264">
    <property type="entry name" value="YceI"/>
    <property type="match status" value="1"/>
</dbReference>
<dbReference type="AlphaFoldDB" id="A0A2H0VGK2"/>
<evidence type="ECO:0000256" key="1">
    <source>
        <dbReference type="SAM" id="Phobius"/>
    </source>
</evidence>